<sequence length="494" mass="53667">MSPLLRRATLATAAIAALSTTLARDSSHPPRPLPTILGSSSPPGYDTAPGHSGLARAHRGLSALLTPEALFLDATHALAAGALSHKPFSPEMIRQLRDEVRGLIAEEGSDGKAEGAQELRLNLAIVDAEDGRFEDALPSDPRPRICASVISCFLGQIEEGELWLAGIPGNVCQENRVYFKRSVIAATLGGAPCAVAGFDGLVSFTAFEAINSALEAKYLDGDISLFEKTVFRGLLWRVVANNKLKGHVPCKTSPPRCDRKETLFPVLRGACVNASQALQSSVLLRAHPLSGERLRVARRAAEHDLARAVEEGDGPAAADLRLLLALFAARDGRFDDAVKLYAEVARADPADPRPHALGFILCGVVSRRDEFRRWSASYQRFVGLAHVPAELLALQDEVIVAVALGGALYENAEDKSMPSSVKRITRLVVFCAWRKADAWLEVALREKQMSIVKRLQVRAARVFLRAGTRSVLRGMDAKLLEKQQEEHENDYEEV</sequence>
<dbReference type="Proteomes" id="UP001732700">
    <property type="component" value="Chromosome 2D"/>
</dbReference>
<protein>
    <submittedName>
        <fullName evidence="1">Uncharacterized protein</fullName>
    </submittedName>
</protein>
<accession>A0ACD5UXP4</accession>
<organism evidence="1 2">
    <name type="scientific">Avena sativa</name>
    <name type="common">Oat</name>
    <dbReference type="NCBI Taxonomy" id="4498"/>
    <lineage>
        <taxon>Eukaryota</taxon>
        <taxon>Viridiplantae</taxon>
        <taxon>Streptophyta</taxon>
        <taxon>Embryophyta</taxon>
        <taxon>Tracheophyta</taxon>
        <taxon>Spermatophyta</taxon>
        <taxon>Magnoliopsida</taxon>
        <taxon>Liliopsida</taxon>
        <taxon>Poales</taxon>
        <taxon>Poaceae</taxon>
        <taxon>BOP clade</taxon>
        <taxon>Pooideae</taxon>
        <taxon>Poodae</taxon>
        <taxon>Poeae</taxon>
        <taxon>Poeae Chloroplast Group 1 (Aveneae type)</taxon>
        <taxon>Aveninae</taxon>
        <taxon>Avena</taxon>
    </lineage>
</organism>
<reference evidence="1" key="1">
    <citation type="submission" date="2021-05" db="EMBL/GenBank/DDBJ databases">
        <authorList>
            <person name="Scholz U."/>
            <person name="Mascher M."/>
            <person name="Fiebig A."/>
        </authorList>
    </citation>
    <scope>NUCLEOTIDE SEQUENCE [LARGE SCALE GENOMIC DNA]</scope>
</reference>
<evidence type="ECO:0000313" key="2">
    <source>
        <dbReference type="Proteomes" id="UP001732700"/>
    </source>
</evidence>
<name>A0ACD5UXP4_AVESA</name>
<evidence type="ECO:0000313" key="1">
    <source>
        <dbReference type="EnsemblPlants" id="AVESA.00010b.r2.2DG0333030.1.CDS.1"/>
    </source>
</evidence>
<reference evidence="1" key="2">
    <citation type="submission" date="2025-09" db="UniProtKB">
        <authorList>
            <consortium name="EnsemblPlants"/>
        </authorList>
    </citation>
    <scope>IDENTIFICATION</scope>
</reference>
<dbReference type="EnsemblPlants" id="AVESA.00010b.r2.2DG0333030.1">
    <property type="protein sequence ID" value="AVESA.00010b.r2.2DG0333030.1.CDS.1"/>
    <property type="gene ID" value="AVESA.00010b.r2.2DG0333030"/>
</dbReference>
<keyword evidence="2" id="KW-1185">Reference proteome</keyword>
<proteinExistence type="predicted"/>